<accession>A0A1T1DM78</accession>
<evidence type="ECO:0000313" key="1">
    <source>
        <dbReference type="EMBL" id="OOV41978.1"/>
    </source>
</evidence>
<reference evidence="1 2" key="1">
    <citation type="submission" date="2017-02" db="EMBL/GenBank/DDBJ databases">
        <title>Comparative genomic analysis of Brazilian Leptospira kirschneri strains of different serogroups.</title>
        <authorList>
            <person name="Moreno L.Z."/>
            <person name="Miraglia F."/>
            <person name="Kremer F.S."/>
            <person name="Eslabao M.R."/>
            <person name="Lilenbaum W."/>
            <person name="Dellagostin O.A."/>
            <person name="Moreno A.M."/>
        </authorList>
    </citation>
    <scope>NUCLEOTIDE SEQUENCE [LARGE SCALE GENOMIC DNA]</scope>
    <source>
        <strain evidence="1 2">M110/06</strain>
    </source>
</reference>
<dbReference type="EMBL" id="MVIT01000067">
    <property type="protein sequence ID" value="OOV41978.1"/>
    <property type="molecule type" value="Genomic_DNA"/>
</dbReference>
<dbReference type="Proteomes" id="UP000191008">
    <property type="component" value="Unassembled WGS sequence"/>
</dbReference>
<name>A0A1T1DM78_9LEPT</name>
<proteinExistence type="predicted"/>
<evidence type="ECO:0000313" key="2">
    <source>
        <dbReference type="Proteomes" id="UP000191008"/>
    </source>
</evidence>
<organism evidence="1 2">
    <name type="scientific">Leptospira kirschneri serovar Pomona</name>
    <dbReference type="NCBI Taxonomy" id="561005"/>
    <lineage>
        <taxon>Bacteria</taxon>
        <taxon>Pseudomonadati</taxon>
        <taxon>Spirochaetota</taxon>
        <taxon>Spirochaetia</taxon>
        <taxon>Leptospirales</taxon>
        <taxon>Leptospiraceae</taxon>
        <taxon>Leptospira</taxon>
    </lineage>
</organism>
<sequence length="66" mass="7680">MMFTCKTYFQPFTVKGKATELSKKRDINFHTKIRMGGSSIGLGPMLDRALRFNLQSNMKARFYLKK</sequence>
<comment type="caution">
    <text evidence="1">The sequence shown here is derived from an EMBL/GenBank/DDBJ whole genome shotgun (WGS) entry which is preliminary data.</text>
</comment>
<gene>
    <name evidence="1" type="ORF">B1J93_11625</name>
</gene>
<protein>
    <submittedName>
        <fullName evidence="1">Uncharacterized protein</fullName>
    </submittedName>
</protein>
<dbReference type="AlphaFoldDB" id="A0A1T1DM78"/>